<feature type="compositionally biased region" description="Polar residues" evidence="1">
    <location>
        <begin position="1067"/>
        <end position="1078"/>
    </location>
</feature>
<evidence type="ECO:0000313" key="3">
    <source>
        <dbReference type="Proteomes" id="UP000325440"/>
    </source>
</evidence>
<gene>
    <name evidence="2" type="ORF">CINCED_3A020102</name>
</gene>
<feature type="region of interest" description="Disordered" evidence="1">
    <location>
        <begin position="546"/>
        <end position="670"/>
    </location>
</feature>
<sequence>MFSIFKFLNFKSDADKTKVSNSLSGKTLNLKSPEGKALNMFSNKSPIAPKQNVNDTSLSNNKETVSSPGFSYRITQRAHEMRSTIPNTDLSNMQTSFSSDLNGTNSVNNTHTIPKDIYDKKRKLMESLDNFGVRKRTRQESGVDTFVYRRQRTINEFNSPDRVTVINGHSHRSTQPISTIIGSKSVNLENRKTKRHGDFGITTCHLQKKPRTRNNEILSSYSSSKFLKTGQKRPHPIDHEGDSPNRKHCKSCTCCGSTMILEDQNYQNNSNKNDKTTETDLSEDLVTFAASRIFNRSGKTQRVKKICMKTILDDVFEDEDPIPFTSIDKVAEKKKKAEENVLLLNQHTDKSNLKNTNQVFGAVSSTIATTVINEIQPSVTSILSTASTLSVSSTTLTTPLPVQSTITKTNEINTNFQVNVNSSITSSEVNGKTTDSQAPDSTKNVFLVPKNTEKSPNKQKLLFQSLEKNKNIINDKSLTSGENDLNSDKQSFQCTKPNKHTNNLSVVQSDGQNVTNRSKKELAPSLVFGNQVENTQKQSTVTIEVPKANEKQVTPRMQFGASKTDEKQSTPPVMQFGASKTDEKQSTPPVLQFGSPKTDEKKSTPPVMQFGASKTDEKQSTPPVMQFGSPKTVEKQSIPPVLQFGSPKTDEKKSTPPVMQFGASKTDEKKSIPPVVQFGIAKESENSISTSSLFSFGDNQISSGISKPIEPVKFNFGSLKPLDSTASSIEPKNVFGTSNLQNQSLFKFGKTDDTPDNPPKYDANAEKPTSKLQFSTLSTSVFGTSNTNQPKPQFSTSVSQSIDNQGPKIVFGNLITENKPTTSASGMIFGNSTNPVFQFNNSSSKPNEKPSEVSNNAFSFSSNKTVPNFGGSAPQGFGEKQSFQFNGEKKEESKNQFSTSVFGSSNTVTPFKFGDNNKPTSFGTTFNSNQPLQFTNNTEKTKEPFKFGAVIPTSNAFQFSANKTDNGPVKFGQASSTFPASGFSGFGNPAPQQTTAFGSVPSSQPSLFVNTNTPTVAPTFGSVASSTNTFAPNQGFQFTNNATNSSSTFAFSGNTQPTKPDGGFSFNAASTTPSQPFQFGSAPLPLSTSQFGGNPPQGSFNFGSNPMSGTGSSQPLFSMGTAPAGERKKAKAVRRRQ</sequence>
<feature type="region of interest" description="Disordered" evidence="1">
    <location>
        <begin position="1048"/>
        <end position="1137"/>
    </location>
</feature>
<reference evidence="2 3" key="1">
    <citation type="submission" date="2019-08" db="EMBL/GenBank/DDBJ databases">
        <authorList>
            <person name="Alioto T."/>
            <person name="Alioto T."/>
            <person name="Gomez Garrido J."/>
        </authorList>
    </citation>
    <scope>NUCLEOTIDE SEQUENCE [LARGE SCALE GENOMIC DNA]</scope>
</reference>
<feature type="compositionally biased region" description="Polar residues" evidence="1">
    <location>
        <begin position="1086"/>
        <end position="1116"/>
    </location>
</feature>
<keyword evidence="3" id="KW-1185">Reference proteome</keyword>
<organism evidence="2 3">
    <name type="scientific">Cinara cedri</name>
    <dbReference type="NCBI Taxonomy" id="506608"/>
    <lineage>
        <taxon>Eukaryota</taxon>
        <taxon>Metazoa</taxon>
        <taxon>Ecdysozoa</taxon>
        <taxon>Arthropoda</taxon>
        <taxon>Hexapoda</taxon>
        <taxon>Insecta</taxon>
        <taxon>Pterygota</taxon>
        <taxon>Neoptera</taxon>
        <taxon>Paraneoptera</taxon>
        <taxon>Hemiptera</taxon>
        <taxon>Sternorrhyncha</taxon>
        <taxon>Aphidomorpha</taxon>
        <taxon>Aphidoidea</taxon>
        <taxon>Aphididae</taxon>
        <taxon>Lachninae</taxon>
        <taxon>Cinara</taxon>
    </lineage>
</organism>
<dbReference type="OrthoDB" id="6603118at2759"/>
<protein>
    <submittedName>
        <fullName evidence="2">Uncharacterized protein</fullName>
    </submittedName>
</protein>
<feature type="region of interest" description="Disordered" evidence="1">
    <location>
        <begin position="44"/>
        <end position="68"/>
    </location>
</feature>
<dbReference type="Proteomes" id="UP000325440">
    <property type="component" value="Unassembled WGS sequence"/>
</dbReference>
<feature type="region of interest" description="Disordered" evidence="1">
    <location>
        <begin position="747"/>
        <end position="767"/>
    </location>
</feature>
<feature type="compositionally biased region" description="Polar residues" evidence="1">
    <location>
        <begin position="1048"/>
        <end position="1058"/>
    </location>
</feature>
<accession>A0A5E4N364</accession>
<dbReference type="EMBL" id="CABPRJ010001473">
    <property type="protein sequence ID" value="VVC38419.1"/>
    <property type="molecule type" value="Genomic_DNA"/>
</dbReference>
<evidence type="ECO:0000256" key="1">
    <source>
        <dbReference type="SAM" id="MobiDB-lite"/>
    </source>
</evidence>
<evidence type="ECO:0000313" key="2">
    <source>
        <dbReference type="EMBL" id="VVC38419.1"/>
    </source>
</evidence>
<proteinExistence type="predicted"/>
<dbReference type="AlphaFoldDB" id="A0A5E4N364"/>
<feature type="compositionally biased region" description="Basic residues" evidence="1">
    <location>
        <begin position="1128"/>
        <end position="1137"/>
    </location>
</feature>
<name>A0A5E4N364_9HEMI</name>